<reference evidence="10 11" key="1">
    <citation type="submission" date="2023-11" db="EMBL/GenBank/DDBJ databases">
        <title>Dfirmibasis_genome.</title>
        <authorList>
            <person name="Edelbroek B."/>
            <person name="Kjellin J."/>
            <person name="Jerlstrom-Hultqvist J."/>
            <person name="Soderbom F."/>
        </authorList>
    </citation>
    <scope>NUCLEOTIDE SEQUENCE [LARGE SCALE GENOMIC DNA]</scope>
    <source>
        <strain evidence="10 11">TNS-C-14</strain>
    </source>
</reference>
<comment type="cofactor">
    <cofactor evidence="2">
        <name>Mg(2+)</name>
        <dbReference type="ChEBI" id="CHEBI:18420"/>
    </cofactor>
</comment>
<evidence type="ECO:0000313" key="10">
    <source>
        <dbReference type="EMBL" id="KAK5574504.1"/>
    </source>
</evidence>
<dbReference type="PANTHER" id="PTHR11835:SF34">
    <property type="entry name" value="ISOCITRATE DEHYDROGENASE [NAD] SUBUNIT ALPHA, MITOCHONDRIAL"/>
    <property type="match status" value="1"/>
</dbReference>
<comment type="cofactor">
    <cofactor evidence="1">
        <name>Mn(2+)</name>
        <dbReference type="ChEBI" id="CHEBI:29035"/>
    </cofactor>
</comment>
<sequence>MFSRKSLSIFSTLRNYSSTTSKIQRVTLIPGDGIGPEIAESVKKVFSAVKAPIEWETVVVDANTGISKEVIESIKTNKIGLKGPISTPIGTGHQSLNLGLRKTFNLYANVRPCLSVPGHKTRYDDVNTVVIRENTEGEYSGIENQPVKGVAQSIKIITKEASTRIANYAFQYAMANGRKKVTCIHKANIMKQSDGLFVKSCREVSTRYPSVKYEELTIDNNCMQLVLNPAQLDVMVLPNLYGDIVSDLCAGLIGGLGLTPSGNIGDHGTAIFEAVHGTAPDIAGKNLANPTALILSSIMMLRHLGHFYEASLIENAVLNTLSEGKVKTKDLGGQSTCTEYTNELVRKITESLNKK</sequence>
<dbReference type="InterPro" id="IPR024084">
    <property type="entry name" value="IsoPropMal-DH-like_dom"/>
</dbReference>
<dbReference type="NCBIfam" id="TIGR00175">
    <property type="entry name" value="mito_nad_idh"/>
    <property type="match status" value="1"/>
</dbReference>
<dbReference type="InterPro" id="IPR019818">
    <property type="entry name" value="IsoCit/isopropylmalate_DH_CS"/>
</dbReference>
<dbReference type="Pfam" id="PF00180">
    <property type="entry name" value="Iso_dh"/>
    <property type="match status" value="1"/>
</dbReference>
<dbReference type="GO" id="GO:0006102">
    <property type="term" value="P:isocitrate metabolic process"/>
    <property type="evidence" value="ECO:0007669"/>
    <property type="project" value="TreeGrafter"/>
</dbReference>
<comment type="caution">
    <text evidence="10">The sequence shown here is derived from an EMBL/GenBank/DDBJ whole genome shotgun (WGS) entry which is preliminary data.</text>
</comment>
<keyword evidence="7" id="KW-0560">Oxidoreductase</keyword>
<dbReference type="InterPro" id="IPR004434">
    <property type="entry name" value="Isocitrate_DH_NAD"/>
</dbReference>
<protein>
    <recommendedName>
        <fullName evidence="9">Isopropylmalate dehydrogenase-like domain-containing protein</fullName>
    </recommendedName>
</protein>
<dbReference type="GO" id="GO:0051287">
    <property type="term" value="F:NAD binding"/>
    <property type="evidence" value="ECO:0007669"/>
    <property type="project" value="InterPro"/>
</dbReference>
<dbReference type="Gene3D" id="3.40.718.10">
    <property type="entry name" value="Isopropylmalate Dehydrogenase"/>
    <property type="match status" value="1"/>
</dbReference>
<proteinExistence type="inferred from homology"/>
<name>A0AAN7YKE0_9MYCE</name>
<dbReference type="GO" id="GO:0006099">
    <property type="term" value="P:tricarboxylic acid cycle"/>
    <property type="evidence" value="ECO:0007669"/>
    <property type="project" value="InterPro"/>
</dbReference>
<evidence type="ECO:0000256" key="1">
    <source>
        <dbReference type="ARBA" id="ARBA00001936"/>
    </source>
</evidence>
<keyword evidence="4" id="KW-0479">Metal-binding</keyword>
<evidence type="ECO:0000256" key="5">
    <source>
        <dbReference type="ARBA" id="ARBA00022842"/>
    </source>
</evidence>
<evidence type="ECO:0000256" key="3">
    <source>
        <dbReference type="ARBA" id="ARBA00007769"/>
    </source>
</evidence>
<organism evidence="10 11">
    <name type="scientific">Dictyostelium firmibasis</name>
    <dbReference type="NCBI Taxonomy" id="79012"/>
    <lineage>
        <taxon>Eukaryota</taxon>
        <taxon>Amoebozoa</taxon>
        <taxon>Evosea</taxon>
        <taxon>Eumycetozoa</taxon>
        <taxon>Dictyostelia</taxon>
        <taxon>Dictyosteliales</taxon>
        <taxon>Dictyosteliaceae</taxon>
        <taxon>Dictyostelium</taxon>
    </lineage>
</organism>
<dbReference type="SMART" id="SM01329">
    <property type="entry name" value="Iso_dh"/>
    <property type="match status" value="1"/>
</dbReference>
<dbReference type="PROSITE" id="PS00470">
    <property type="entry name" value="IDH_IMDH"/>
    <property type="match status" value="1"/>
</dbReference>
<accession>A0AAN7YKE0</accession>
<dbReference type="AlphaFoldDB" id="A0AAN7YKE0"/>
<evidence type="ECO:0000259" key="9">
    <source>
        <dbReference type="SMART" id="SM01329"/>
    </source>
</evidence>
<evidence type="ECO:0000256" key="2">
    <source>
        <dbReference type="ARBA" id="ARBA00001946"/>
    </source>
</evidence>
<dbReference type="PANTHER" id="PTHR11835">
    <property type="entry name" value="DECARBOXYLATING DEHYDROGENASES-ISOCITRATE, ISOPROPYLMALATE, TARTRATE"/>
    <property type="match status" value="1"/>
</dbReference>
<evidence type="ECO:0000256" key="8">
    <source>
        <dbReference type="ARBA" id="ARBA00023027"/>
    </source>
</evidence>
<dbReference type="Proteomes" id="UP001344447">
    <property type="component" value="Unassembled WGS sequence"/>
</dbReference>
<dbReference type="FunFam" id="3.40.718.10:FF:000003">
    <property type="entry name" value="Isocitrate dehydrogenase [NAD] subunit, mitochondrial"/>
    <property type="match status" value="1"/>
</dbReference>
<dbReference type="EMBL" id="JAVFKY010000006">
    <property type="protein sequence ID" value="KAK5574504.1"/>
    <property type="molecule type" value="Genomic_DNA"/>
</dbReference>
<dbReference type="GO" id="GO:0004449">
    <property type="term" value="F:isocitrate dehydrogenase (NAD+) activity"/>
    <property type="evidence" value="ECO:0007669"/>
    <property type="project" value="TreeGrafter"/>
</dbReference>
<gene>
    <name evidence="10" type="ORF">RB653_009757</name>
</gene>
<evidence type="ECO:0000256" key="6">
    <source>
        <dbReference type="ARBA" id="ARBA00022946"/>
    </source>
</evidence>
<dbReference type="GO" id="GO:0000287">
    <property type="term" value="F:magnesium ion binding"/>
    <property type="evidence" value="ECO:0007669"/>
    <property type="project" value="InterPro"/>
</dbReference>
<keyword evidence="11" id="KW-1185">Reference proteome</keyword>
<dbReference type="SUPFAM" id="SSF53659">
    <property type="entry name" value="Isocitrate/Isopropylmalate dehydrogenase-like"/>
    <property type="match status" value="1"/>
</dbReference>
<dbReference type="GO" id="GO:0005739">
    <property type="term" value="C:mitochondrion"/>
    <property type="evidence" value="ECO:0007669"/>
    <property type="project" value="TreeGrafter"/>
</dbReference>
<keyword evidence="5" id="KW-0460">Magnesium</keyword>
<evidence type="ECO:0000256" key="7">
    <source>
        <dbReference type="ARBA" id="ARBA00023002"/>
    </source>
</evidence>
<keyword evidence="6" id="KW-0809">Transit peptide</keyword>
<feature type="domain" description="Isopropylmalate dehydrogenase-like" evidence="9">
    <location>
        <begin position="25"/>
        <end position="344"/>
    </location>
</feature>
<comment type="similarity">
    <text evidence="3">Belongs to the isocitrate and isopropylmalate dehydrogenases family.</text>
</comment>
<evidence type="ECO:0000313" key="11">
    <source>
        <dbReference type="Proteomes" id="UP001344447"/>
    </source>
</evidence>
<evidence type="ECO:0000256" key="4">
    <source>
        <dbReference type="ARBA" id="ARBA00022723"/>
    </source>
</evidence>
<keyword evidence="8" id="KW-0520">NAD</keyword>